<evidence type="ECO:0000259" key="11">
    <source>
        <dbReference type="PROSITE" id="PS51327"/>
    </source>
</evidence>
<dbReference type="Pfam" id="PF00636">
    <property type="entry name" value="Ribonuclease_3"/>
    <property type="match status" value="2"/>
</dbReference>
<dbReference type="InterPro" id="IPR038248">
    <property type="entry name" value="Dicer_dimer_sf"/>
</dbReference>
<dbReference type="Proteomes" id="UP000219338">
    <property type="component" value="Unassembled WGS sequence"/>
</dbReference>
<feature type="domain" description="Helicase ATP-binding" evidence="9">
    <location>
        <begin position="21"/>
        <end position="207"/>
    </location>
</feature>
<reference evidence="13" key="1">
    <citation type="journal article" date="2017" name="Nat. Ecol. Evol.">
        <title>Genome expansion and lineage-specific genetic innovations in the forest pathogenic fungi Armillaria.</title>
        <authorList>
            <person name="Sipos G."/>
            <person name="Prasanna A.N."/>
            <person name="Walter M.C."/>
            <person name="O'Connor E."/>
            <person name="Balint B."/>
            <person name="Krizsan K."/>
            <person name="Kiss B."/>
            <person name="Hess J."/>
            <person name="Varga T."/>
            <person name="Slot J."/>
            <person name="Riley R."/>
            <person name="Boka B."/>
            <person name="Rigling D."/>
            <person name="Barry K."/>
            <person name="Lee J."/>
            <person name="Mihaltcheva S."/>
            <person name="LaButti K."/>
            <person name="Lipzen A."/>
            <person name="Waldron R."/>
            <person name="Moloney N.M."/>
            <person name="Sperisen C."/>
            <person name="Kredics L."/>
            <person name="Vagvoelgyi C."/>
            <person name="Patrignani A."/>
            <person name="Fitzpatrick D."/>
            <person name="Nagy I."/>
            <person name="Doyle S."/>
            <person name="Anderson J.B."/>
            <person name="Grigoriev I.V."/>
            <person name="Gueldener U."/>
            <person name="Muensterkoetter M."/>
            <person name="Nagy L.G."/>
        </authorList>
    </citation>
    <scope>NUCLEOTIDE SEQUENCE [LARGE SCALE GENOMIC DNA]</scope>
    <source>
        <strain evidence="13">C18/9</strain>
    </source>
</reference>
<dbReference type="InterPro" id="IPR027417">
    <property type="entry name" value="P-loop_NTPase"/>
</dbReference>
<dbReference type="PROSITE" id="PS00517">
    <property type="entry name" value="RNASE_3_1"/>
    <property type="match status" value="1"/>
</dbReference>
<dbReference type="PROSITE" id="PS50142">
    <property type="entry name" value="RNASE_3_2"/>
    <property type="match status" value="2"/>
</dbReference>
<dbReference type="InterPro" id="IPR001650">
    <property type="entry name" value="Helicase_C-like"/>
</dbReference>
<dbReference type="CDD" id="cd00593">
    <property type="entry name" value="RIBOc"/>
    <property type="match status" value="2"/>
</dbReference>
<dbReference type="GO" id="GO:0003723">
    <property type="term" value="F:RNA binding"/>
    <property type="evidence" value="ECO:0007669"/>
    <property type="project" value="UniProtKB-UniRule"/>
</dbReference>
<dbReference type="Pfam" id="PF00271">
    <property type="entry name" value="Helicase_C"/>
    <property type="match status" value="1"/>
</dbReference>
<dbReference type="InterPro" id="IPR011545">
    <property type="entry name" value="DEAD/DEAH_box_helicase_dom"/>
</dbReference>
<dbReference type="PROSITE" id="PS51192">
    <property type="entry name" value="HELICASE_ATP_BIND_1"/>
    <property type="match status" value="1"/>
</dbReference>
<dbReference type="SMART" id="SM00535">
    <property type="entry name" value="RIBOc"/>
    <property type="match status" value="2"/>
</dbReference>
<evidence type="ECO:0000259" key="9">
    <source>
        <dbReference type="PROSITE" id="PS51192"/>
    </source>
</evidence>
<keyword evidence="4" id="KW-0347">Helicase</keyword>
<dbReference type="SUPFAM" id="SSF69065">
    <property type="entry name" value="RNase III domain-like"/>
    <property type="match status" value="2"/>
</dbReference>
<dbReference type="InterPro" id="IPR000999">
    <property type="entry name" value="RNase_III_dom"/>
</dbReference>
<dbReference type="STRING" id="47428.A0A284QSK6"/>
<dbReference type="Gene3D" id="3.30.160.380">
    <property type="entry name" value="Dicer dimerisation domain"/>
    <property type="match status" value="1"/>
</dbReference>
<dbReference type="OrthoDB" id="416741at2759"/>
<keyword evidence="2" id="KW-0547">Nucleotide-binding</keyword>
<evidence type="ECO:0000256" key="3">
    <source>
        <dbReference type="ARBA" id="ARBA00022801"/>
    </source>
</evidence>
<keyword evidence="5" id="KW-0067">ATP-binding</keyword>
<feature type="domain" description="Dicer dsRNA-binding fold" evidence="11">
    <location>
        <begin position="581"/>
        <end position="693"/>
    </location>
</feature>
<evidence type="ECO:0000259" key="10">
    <source>
        <dbReference type="PROSITE" id="PS51194"/>
    </source>
</evidence>
<dbReference type="OMA" id="HFCAVIP"/>
<evidence type="ECO:0000259" key="8">
    <source>
        <dbReference type="PROSITE" id="PS50142"/>
    </source>
</evidence>
<evidence type="ECO:0000256" key="6">
    <source>
        <dbReference type="PROSITE-ProRule" id="PRU00657"/>
    </source>
</evidence>
<dbReference type="PANTHER" id="PTHR14950">
    <property type="entry name" value="DICER-RELATED"/>
    <property type="match status" value="1"/>
</dbReference>
<evidence type="ECO:0000256" key="7">
    <source>
        <dbReference type="SAM" id="Coils"/>
    </source>
</evidence>
<evidence type="ECO:0000256" key="5">
    <source>
        <dbReference type="ARBA" id="ARBA00022840"/>
    </source>
</evidence>
<dbReference type="GO" id="GO:0005634">
    <property type="term" value="C:nucleus"/>
    <property type="evidence" value="ECO:0007669"/>
    <property type="project" value="TreeGrafter"/>
</dbReference>
<feature type="domain" description="RNase III" evidence="8">
    <location>
        <begin position="1195"/>
        <end position="1380"/>
    </location>
</feature>
<dbReference type="Pfam" id="PF03368">
    <property type="entry name" value="Dicer_dimer"/>
    <property type="match status" value="1"/>
</dbReference>
<evidence type="ECO:0008006" key="14">
    <source>
        <dbReference type="Google" id="ProtNLM"/>
    </source>
</evidence>
<keyword evidence="13" id="KW-1185">Reference proteome</keyword>
<dbReference type="GO" id="GO:0004525">
    <property type="term" value="F:ribonuclease III activity"/>
    <property type="evidence" value="ECO:0007669"/>
    <property type="project" value="InterPro"/>
</dbReference>
<dbReference type="Pfam" id="PF00270">
    <property type="entry name" value="DEAD"/>
    <property type="match status" value="1"/>
</dbReference>
<dbReference type="Gene3D" id="1.10.1520.10">
    <property type="entry name" value="Ribonuclease III domain"/>
    <property type="match status" value="2"/>
</dbReference>
<dbReference type="GO" id="GO:0030422">
    <property type="term" value="P:siRNA processing"/>
    <property type="evidence" value="ECO:0007669"/>
    <property type="project" value="TreeGrafter"/>
</dbReference>
<dbReference type="SUPFAM" id="SSF52540">
    <property type="entry name" value="P-loop containing nucleoside triphosphate hydrolases"/>
    <property type="match status" value="1"/>
</dbReference>
<evidence type="ECO:0000256" key="1">
    <source>
        <dbReference type="ARBA" id="ARBA00022737"/>
    </source>
</evidence>
<dbReference type="GO" id="GO:0005524">
    <property type="term" value="F:ATP binding"/>
    <property type="evidence" value="ECO:0007669"/>
    <property type="project" value="UniProtKB-KW"/>
</dbReference>
<accession>A0A284QSK6</accession>
<dbReference type="CDD" id="cd18034">
    <property type="entry name" value="DEXHc_dicer"/>
    <property type="match status" value="1"/>
</dbReference>
<feature type="domain" description="Helicase C-terminal" evidence="10">
    <location>
        <begin position="383"/>
        <end position="560"/>
    </location>
</feature>
<dbReference type="PANTHER" id="PTHR14950:SF37">
    <property type="entry name" value="ENDORIBONUCLEASE DICER"/>
    <property type="match status" value="1"/>
</dbReference>
<keyword evidence="7" id="KW-0175">Coiled coil</keyword>
<dbReference type="EMBL" id="FUEG01000002">
    <property type="protein sequence ID" value="SJK99468.1"/>
    <property type="molecule type" value="Genomic_DNA"/>
</dbReference>
<evidence type="ECO:0000313" key="12">
    <source>
        <dbReference type="EMBL" id="SJK99468.1"/>
    </source>
</evidence>
<dbReference type="SMART" id="SM00490">
    <property type="entry name" value="HELICc"/>
    <property type="match status" value="1"/>
</dbReference>
<feature type="domain" description="RNase III" evidence="8">
    <location>
        <begin position="980"/>
        <end position="1146"/>
    </location>
</feature>
<keyword evidence="1" id="KW-0677">Repeat</keyword>
<dbReference type="SMART" id="SM00487">
    <property type="entry name" value="DEXDc"/>
    <property type="match status" value="1"/>
</dbReference>
<dbReference type="InterPro" id="IPR014001">
    <property type="entry name" value="Helicase_ATP-bd"/>
</dbReference>
<dbReference type="GO" id="GO:0004386">
    <property type="term" value="F:helicase activity"/>
    <property type="evidence" value="ECO:0007669"/>
    <property type="project" value="UniProtKB-KW"/>
</dbReference>
<dbReference type="GO" id="GO:0005737">
    <property type="term" value="C:cytoplasm"/>
    <property type="evidence" value="ECO:0007669"/>
    <property type="project" value="TreeGrafter"/>
</dbReference>
<proteinExistence type="inferred from homology"/>
<organism evidence="12 13">
    <name type="scientific">Armillaria ostoyae</name>
    <name type="common">Armillaria root rot fungus</name>
    <dbReference type="NCBI Taxonomy" id="47428"/>
    <lineage>
        <taxon>Eukaryota</taxon>
        <taxon>Fungi</taxon>
        <taxon>Dikarya</taxon>
        <taxon>Basidiomycota</taxon>
        <taxon>Agaricomycotina</taxon>
        <taxon>Agaricomycetes</taxon>
        <taxon>Agaricomycetidae</taxon>
        <taxon>Agaricales</taxon>
        <taxon>Marasmiineae</taxon>
        <taxon>Physalacriaceae</taxon>
        <taxon>Armillaria</taxon>
    </lineage>
</organism>
<comment type="similarity">
    <text evidence="6">Belongs to the helicase family. Dicer subfamily.</text>
</comment>
<keyword evidence="3" id="KW-0378">Hydrolase</keyword>
<protein>
    <recommendedName>
        <fullName evidence="14">P-loop containing nucleoside triphosphate hydrolase protein</fullName>
    </recommendedName>
</protein>
<dbReference type="PROSITE" id="PS51194">
    <property type="entry name" value="HELICASE_CTER"/>
    <property type="match status" value="1"/>
</dbReference>
<dbReference type="InterPro" id="IPR005034">
    <property type="entry name" value="Dicer_dimerisation"/>
</dbReference>
<evidence type="ECO:0000256" key="4">
    <source>
        <dbReference type="ARBA" id="ARBA00022806"/>
    </source>
</evidence>
<dbReference type="Gene3D" id="3.40.50.300">
    <property type="entry name" value="P-loop containing nucleotide triphosphate hydrolases"/>
    <property type="match status" value="2"/>
</dbReference>
<name>A0A284QSK6_ARMOS</name>
<dbReference type="PROSITE" id="PS51327">
    <property type="entry name" value="DICER_DSRBF"/>
    <property type="match status" value="1"/>
</dbReference>
<dbReference type="InterPro" id="IPR036389">
    <property type="entry name" value="RNase_III_sf"/>
</dbReference>
<gene>
    <name evidence="12" type="ORF">ARMOST_02770</name>
</gene>
<feature type="coiled-coil region" evidence="7">
    <location>
        <begin position="374"/>
        <end position="401"/>
    </location>
</feature>
<evidence type="ECO:0000313" key="13">
    <source>
        <dbReference type="Proteomes" id="UP000219338"/>
    </source>
</evidence>
<keyword evidence="6" id="KW-0694">RNA-binding</keyword>
<evidence type="ECO:0000256" key="2">
    <source>
        <dbReference type="ARBA" id="ARBA00022741"/>
    </source>
</evidence>
<sequence length="1488" mass="170606">MSAVDVAQDTTVHTRGYQQEMLDESLKRNIIIAMDTGSGKTHIAVLRLKIEVEREPRKISWFLVPTVALSEQQCGVIRAALPVSVGLISGSMEPDQWKDESMWQKVIETHRIVVSTPQVLLDALRHSYIQMGRDIGLIIFDEAHHTLDKAPYNMIMKEFYFGFGLLPRDTPNLDPQYARPMILGLTASPIYGGDIAKAFSKIEGNLDSVIRTPRHSREELAKHVHRPVFKHVRYDSPNDTPFSTNLESLQQVIRTLNIENDPSIISLRRDLARASPGSPEHRRLDQKLSKTIHKEGTFTHKGLRDFERTALDILFDLGAWAADWYVSTVLEQAKKACQGDEMMPSWQTREKKYMLGLLNQVNVCPVSYYAYDIIEDSSQKVAELVNALLQEKEEFEAANEAFSGLVFVTRRDAVLVLTEILTHHPETKDRFKIGSLLGTSDSSYRHSFLDLTRKLLKQSQEETLSDFRIGEKNLIISTSVAEEGIDVQACGCVIRWDPPPNMVSWLQSRGRARRKRSTFIVMFQRGGGDEDAVLKWESTEAEVLRLCNEPERVMTVEPDEWDEWEEFRVPSTGALLTLESALPHLAHFVAVHPNAAFNLQPLYDLDPPDHPFGWHSFENRSTSVVVPYSGPWGSTVTLPRFLIPELRVYSTDRIHPTKLSAHRHAAFKAYKALYDNELLDDHLLPLFFRDEEMKKIESEIEKRVGIVRVSPQINPWAPVDDSIAVWYCSELTLGELPPLRMFTRTQCPPSWFENDGGPMLFDPRRGPIKVALREVEQVGLDDNDIVRAREYTRRLFWSIHGQRMTWDDLDFSYLFLPAPGTEDDEWEGRRKWLREENEREGRSNKYAFDANAQDLAQAFWYPQDLTIVRAGFPFGKAYRFITWRYDTVNEEELEDMKKRYFRRDDLEDIPYPLIVAEALPARSNFLLPPTKPVKEGSRQPPKRVLLIPNYTAVTLISPVETEYVSLLPSVLRALAMSLTVQSMRDRMFTPSSCLYAIPPQLLTVAITAPSSQERHNYQRLETLGDTVLKYLVSIQLLSEHPLWHEGYLSRRKDHAVANVRLAHENISREMFKWIIRDQLLSKKWKPAYMNSTAPISEKKLAEAVATVPTKNEAKAKKAKRTVGELSTKVLADVVESTMGAAYLHGGFELGYECAKFFRFELNWQPTADGISSLIQRVSKIEPEVRQRIELPEKIISQVESMLGYEFRHKLILLEALTHPSHQQDFGTISYERMEFLGDAVMDMVVSDYLYRAEGKEYSPGHMHLRKSAVVNGHILAYLCLKCCLKVRSYMPRPTGSGNQIQLEEEEEDIYLWKCLLHGSPRVLEDQRVTFDRFQRLSDEIADGLENGKIYPWAALTRLQAPKFFSDMIESLFGAVFLDSEGNLERTRDVMRRIGVLPLLERIVKDDVDVLHPVSRLSVWASKRGQKVKYRFTEEKGNISCVIELKQEEGGEIRVLEDARVTDLNRGKVTKVEVRFSAAEKAINLLHLY</sequence>